<dbReference type="CDD" id="cd02440">
    <property type="entry name" value="AdoMet_MTases"/>
    <property type="match status" value="1"/>
</dbReference>
<keyword evidence="4 7" id="KW-0808">Transferase</keyword>
<feature type="binding site" evidence="7">
    <location>
        <position position="220"/>
    </location>
    <ligand>
        <name>substrate</name>
    </ligand>
</feature>
<dbReference type="Proteomes" id="UP001210261">
    <property type="component" value="Unassembled WGS sequence"/>
</dbReference>
<dbReference type="PANTHER" id="PTHR23417">
    <property type="entry name" value="3-DEOXY-D-MANNO-OCTULOSONIC-ACID TRANSFERASE/TRNA GUANINE-N 7 - -METHYLTRANSFERASE"/>
    <property type="match status" value="1"/>
</dbReference>
<evidence type="ECO:0000313" key="8">
    <source>
        <dbReference type="EMBL" id="MDA3968823.1"/>
    </source>
</evidence>
<dbReference type="EMBL" id="JAQHXR010000002">
    <property type="protein sequence ID" value="MDA3968823.1"/>
    <property type="molecule type" value="Genomic_DNA"/>
</dbReference>
<protein>
    <recommendedName>
        <fullName evidence="7">tRNA (guanine-N(7)-)-methyltransferase</fullName>
        <ecNumber evidence="7">2.1.1.33</ecNumber>
    </recommendedName>
    <alternativeName>
        <fullName evidence="7">tRNA (guanine(46)-N(7))-methyltransferase</fullName>
    </alternativeName>
    <alternativeName>
        <fullName evidence="7">tRNA(m7G46)-methyltransferase</fullName>
    </alternativeName>
</protein>
<comment type="caution">
    <text evidence="8">The sequence shown here is derived from an EMBL/GenBank/DDBJ whole genome shotgun (WGS) entry which is preliminary data.</text>
</comment>
<dbReference type="InterPro" id="IPR055361">
    <property type="entry name" value="tRNA_methyltr_TrmB_bact"/>
</dbReference>
<evidence type="ECO:0000256" key="5">
    <source>
        <dbReference type="ARBA" id="ARBA00022691"/>
    </source>
</evidence>
<reference evidence="8 9" key="1">
    <citation type="submission" date="2023-01" db="EMBL/GenBank/DDBJ databases">
        <title>Description of Helicobacter ibis sp. nov. isolated from faecal droppings of black-faced ibis (Theristicus melanopis).</title>
        <authorList>
            <person name="Lopez-Cantillo M."/>
            <person name="Vidal-Veuthey B."/>
            <person name="Mella A."/>
            <person name="De La Haba R."/>
            <person name="Collado L."/>
        </authorList>
    </citation>
    <scope>NUCLEOTIDE SEQUENCE [LARGE SCALE GENOMIC DNA]</scope>
    <source>
        <strain evidence="8 9">A82</strain>
    </source>
</reference>
<evidence type="ECO:0000256" key="3">
    <source>
        <dbReference type="ARBA" id="ARBA00022603"/>
    </source>
</evidence>
<keyword evidence="3 7" id="KW-0489">Methyltransferase</keyword>
<accession>A0ABT4VF80</accession>
<dbReference type="HAMAP" id="MF_01057">
    <property type="entry name" value="tRNA_methyltr_TrmB"/>
    <property type="match status" value="1"/>
</dbReference>
<evidence type="ECO:0000313" key="9">
    <source>
        <dbReference type="Proteomes" id="UP001210261"/>
    </source>
</evidence>
<dbReference type="PANTHER" id="PTHR23417:SF14">
    <property type="entry name" value="PENTACOTRIPEPTIDE-REPEAT REGION OF PRORP DOMAIN-CONTAINING PROTEIN"/>
    <property type="match status" value="1"/>
</dbReference>
<dbReference type="RefSeq" id="WP_271021118.1">
    <property type="nucleotide sequence ID" value="NZ_JAQHXR010000002.1"/>
</dbReference>
<evidence type="ECO:0000256" key="4">
    <source>
        <dbReference type="ARBA" id="ARBA00022679"/>
    </source>
</evidence>
<keyword evidence="6 7" id="KW-0819">tRNA processing</keyword>
<gene>
    <name evidence="7 8" type="primary">trmB</name>
    <name evidence="8" type="ORF">PF021_03945</name>
</gene>
<organism evidence="8 9">
    <name type="scientific">Helicobacter ibis</name>
    <dbReference type="NCBI Taxonomy" id="2962633"/>
    <lineage>
        <taxon>Bacteria</taxon>
        <taxon>Pseudomonadati</taxon>
        <taxon>Campylobacterota</taxon>
        <taxon>Epsilonproteobacteria</taxon>
        <taxon>Campylobacterales</taxon>
        <taxon>Helicobacteraceae</taxon>
        <taxon>Helicobacter</taxon>
    </lineage>
</organism>
<comment type="function">
    <text evidence="2 7">Catalyzes the formation of N(7)-methylguanine at position 46 (m7G46) in tRNA.</text>
</comment>
<evidence type="ECO:0000256" key="6">
    <source>
        <dbReference type="ARBA" id="ARBA00022694"/>
    </source>
</evidence>
<dbReference type="Gene3D" id="3.40.50.150">
    <property type="entry name" value="Vaccinia Virus protein VP39"/>
    <property type="match status" value="1"/>
</dbReference>
<evidence type="ECO:0000256" key="2">
    <source>
        <dbReference type="ARBA" id="ARBA00003015"/>
    </source>
</evidence>
<name>A0ABT4VF80_9HELI</name>
<dbReference type="SUPFAM" id="SSF53335">
    <property type="entry name" value="S-adenosyl-L-methionine-dependent methyltransferases"/>
    <property type="match status" value="1"/>
</dbReference>
<comment type="caution">
    <text evidence="7">Lacks conserved residue(s) required for the propagation of feature annotation.</text>
</comment>
<dbReference type="NCBIfam" id="TIGR00091">
    <property type="entry name" value="tRNA (guanosine(46)-N7)-methyltransferase TrmB"/>
    <property type="match status" value="1"/>
</dbReference>
<feature type="binding site" evidence="7">
    <location>
        <position position="167"/>
    </location>
    <ligand>
        <name>S-adenosyl-L-methionine</name>
        <dbReference type="ChEBI" id="CHEBI:59789"/>
    </ligand>
</feature>
<comment type="pathway">
    <text evidence="7">tRNA modification; N(7)-methylguanine-tRNA biosynthesis.</text>
</comment>
<feature type="binding site" evidence="7">
    <location>
        <position position="142"/>
    </location>
    <ligand>
        <name>S-adenosyl-L-methionine</name>
        <dbReference type="ChEBI" id="CHEBI:59789"/>
    </ligand>
</feature>
<keyword evidence="9" id="KW-1185">Reference proteome</keyword>
<dbReference type="PROSITE" id="PS51625">
    <property type="entry name" value="SAM_MT_TRMB"/>
    <property type="match status" value="1"/>
</dbReference>
<feature type="binding site" evidence="7">
    <location>
        <position position="194"/>
    </location>
    <ligand>
        <name>S-adenosyl-L-methionine</name>
        <dbReference type="ChEBI" id="CHEBI:59789"/>
    </ligand>
</feature>
<comment type="catalytic activity">
    <reaction evidence="1 7">
        <text>guanosine(46) in tRNA + S-adenosyl-L-methionine = N(7)-methylguanosine(46) in tRNA + S-adenosyl-L-homocysteine</text>
        <dbReference type="Rhea" id="RHEA:42708"/>
        <dbReference type="Rhea" id="RHEA-COMP:10188"/>
        <dbReference type="Rhea" id="RHEA-COMP:10189"/>
        <dbReference type="ChEBI" id="CHEBI:57856"/>
        <dbReference type="ChEBI" id="CHEBI:59789"/>
        <dbReference type="ChEBI" id="CHEBI:74269"/>
        <dbReference type="ChEBI" id="CHEBI:74480"/>
        <dbReference type="EC" id="2.1.1.33"/>
    </reaction>
</comment>
<evidence type="ECO:0000256" key="7">
    <source>
        <dbReference type="HAMAP-Rule" id="MF_01057"/>
    </source>
</evidence>
<evidence type="ECO:0000256" key="1">
    <source>
        <dbReference type="ARBA" id="ARBA00000142"/>
    </source>
</evidence>
<dbReference type="InterPro" id="IPR029063">
    <property type="entry name" value="SAM-dependent_MTases_sf"/>
</dbReference>
<sequence>MPHFKTKTFIQPTFPLQDSCSGDSFIFVDRYYSSLYPKLSIILTKYQSTNQKQTQEFLIEVKEKENQTLIKCNKESKIAPIEIPKNALRILSKNQQVISHNLNPQNITSDLKLPFIQTINNFIDFDSFLKTNNLQNKQIWLEIGFGSGRNLLYNAQHNKDILHIGVEIHTPSLEQVARQIGLLNLNNIYILSYDARIFLELLPSNNINRILVHFPIPWDKSPHRRIFSNTFLKEANRVLKQNGTLELRTDSEEYFLYAKSIANKEEWLIHESCNKDSNIISKYEARWKKMQKNIYDLILTAKINSDFKNSQYDFSFKDINFISDTLNSHGFKRCKIIKDGYFVSIEDLFISKFNDKILKVSFGDFNYPENRYIIIDNEIRYLKSQPLPTNINQKCHNILCDLLFKER</sequence>
<proteinExistence type="inferred from homology"/>
<feature type="binding site" evidence="7">
    <location>
        <position position="250"/>
    </location>
    <ligand>
        <name>substrate</name>
    </ligand>
</feature>
<comment type="similarity">
    <text evidence="7">Belongs to the class I-like SAM-binding methyltransferase superfamily. TrmB family.</text>
</comment>
<dbReference type="EC" id="2.1.1.33" evidence="7"/>
<dbReference type="InterPro" id="IPR003358">
    <property type="entry name" value="tRNA_(Gua-N-7)_MeTrfase_Trmb"/>
</dbReference>
<keyword evidence="5 7" id="KW-0949">S-adenosyl-L-methionine</keyword>
<dbReference type="Pfam" id="PF02390">
    <property type="entry name" value="Methyltransf_4"/>
    <property type="match status" value="1"/>
</dbReference>
<dbReference type="GO" id="GO:0008176">
    <property type="term" value="F:tRNA (guanine(46)-N7)-methyltransferase activity"/>
    <property type="evidence" value="ECO:0007669"/>
    <property type="project" value="UniProtKB-EC"/>
</dbReference>